<protein>
    <submittedName>
        <fullName evidence="2">Uncharacterized protein</fullName>
    </submittedName>
</protein>
<organism evidence="2">
    <name type="scientific">Ixodes ricinus</name>
    <name type="common">Common tick</name>
    <name type="synonym">Acarus ricinus</name>
    <dbReference type="NCBI Taxonomy" id="34613"/>
    <lineage>
        <taxon>Eukaryota</taxon>
        <taxon>Metazoa</taxon>
        <taxon>Ecdysozoa</taxon>
        <taxon>Arthropoda</taxon>
        <taxon>Chelicerata</taxon>
        <taxon>Arachnida</taxon>
        <taxon>Acari</taxon>
        <taxon>Parasitiformes</taxon>
        <taxon>Ixodida</taxon>
        <taxon>Ixodoidea</taxon>
        <taxon>Ixodidae</taxon>
        <taxon>Ixodinae</taxon>
        <taxon>Ixodes</taxon>
    </lineage>
</organism>
<feature type="region of interest" description="Disordered" evidence="1">
    <location>
        <begin position="33"/>
        <end position="80"/>
    </location>
</feature>
<accession>A0A0K8R6C1</accession>
<evidence type="ECO:0000313" key="2">
    <source>
        <dbReference type="EMBL" id="JAA66697.1"/>
    </source>
</evidence>
<proteinExistence type="evidence at transcript level"/>
<reference evidence="2" key="1">
    <citation type="submission" date="2012-12" db="EMBL/GenBank/DDBJ databases">
        <title>Identification and characterization of a phenylalanine ammonia-lyase gene family in Isatis indigotica Fort.</title>
        <authorList>
            <person name="Liu Q."/>
            <person name="Chen J."/>
            <person name="Zhou X."/>
            <person name="Di P."/>
            <person name="Xiao Y."/>
            <person name="Xuan H."/>
            <person name="Zhang L."/>
            <person name="Chen W."/>
        </authorList>
    </citation>
    <scope>NUCLEOTIDE SEQUENCE</scope>
    <source>
        <tissue evidence="2">Salivary gland</tissue>
    </source>
</reference>
<dbReference type="EMBL" id="GADI01007111">
    <property type="protein sequence ID" value="JAA66697.1"/>
    <property type="molecule type" value="mRNA"/>
</dbReference>
<sequence length="80" mass="9235">MSQTPPAFREIQFLRRACGGRTSELTRHVRRFKPTSQQQTSFRISQASVSKGSPFLSPAQTTEWEPPPNERTSIRRPRFC</sequence>
<name>A0A0K8R6C1_IXORI</name>
<dbReference type="AlphaFoldDB" id="A0A0K8R6C1"/>
<evidence type="ECO:0000256" key="1">
    <source>
        <dbReference type="SAM" id="MobiDB-lite"/>
    </source>
</evidence>
<feature type="compositionally biased region" description="Polar residues" evidence="1">
    <location>
        <begin position="34"/>
        <end position="51"/>
    </location>
</feature>